<gene>
    <name evidence="7" type="ORF">CNMCM8927_007530</name>
</gene>
<dbReference type="PANTHER" id="PTHR48081">
    <property type="entry name" value="AB HYDROLASE SUPERFAMILY PROTEIN C4A8.06C"/>
    <property type="match status" value="1"/>
</dbReference>
<dbReference type="GO" id="GO:0008270">
    <property type="term" value="F:zinc ion binding"/>
    <property type="evidence" value="ECO:0007669"/>
    <property type="project" value="UniProtKB-KW"/>
</dbReference>
<dbReference type="SUPFAM" id="SSF144232">
    <property type="entry name" value="HIT/MYND zinc finger-like"/>
    <property type="match status" value="1"/>
</dbReference>
<organism evidence="7 8">
    <name type="scientific">Aspergillus lentulus</name>
    <dbReference type="NCBI Taxonomy" id="293939"/>
    <lineage>
        <taxon>Eukaryota</taxon>
        <taxon>Fungi</taxon>
        <taxon>Dikarya</taxon>
        <taxon>Ascomycota</taxon>
        <taxon>Pezizomycotina</taxon>
        <taxon>Eurotiomycetes</taxon>
        <taxon>Eurotiomycetidae</taxon>
        <taxon>Eurotiales</taxon>
        <taxon>Aspergillaceae</taxon>
        <taxon>Aspergillus</taxon>
        <taxon>Aspergillus subgen. Fumigati</taxon>
    </lineage>
</organism>
<dbReference type="Proteomes" id="UP000649114">
    <property type="component" value="Unassembled WGS sequence"/>
</dbReference>
<dbReference type="InterPro" id="IPR029058">
    <property type="entry name" value="AB_hydrolase_fold"/>
</dbReference>
<keyword evidence="2 5" id="KW-0863">Zinc-finger</keyword>
<dbReference type="Pfam" id="PF14737">
    <property type="entry name" value="DUF4470"/>
    <property type="match status" value="1"/>
</dbReference>
<evidence type="ECO:0000256" key="5">
    <source>
        <dbReference type="PROSITE-ProRule" id="PRU00134"/>
    </source>
</evidence>
<dbReference type="Gene3D" id="3.40.50.1820">
    <property type="entry name" value="alpha/beta hydrolase"/>
    <property type="match status" value="1"/>
</dbReference>
<proteinExistence type="predicted"/>
<dbReference type="InterPro" id="IPR013094">
    <property type="entry name" value="AB_hydrolase_3"/>
</dbReference>
<evidence type="ECO:0000256" key="2">
    <source>
        <dbReference type="ARBA" id="ARBA00022771"/>
    </source>
</evidence>
<dbReference type="InterPro" id="IPR027974">
    <property type="entry name" value="DUF4470"/>
</dbReference>
<evidence type="ECO:0000313" key="8">
    <source>
        <dbReference type="Proteomes" id="UP000649114"/>
    </source>
</evidence>
<dbReference type="Pfam" id="PF01753">
    <property type="entry name" value="zf-MYND"/>
    <property type="match status" value="1"/>
</dbReference>
<feature type="domain" description="MYND-type" evidence="6">
    <location>
        <begin position="15"/>
        <end position="51"/>
    </location>
</feature>
<evidence type="ECO:0000256" key="4">
    <source>
        <dbReference type="ARBA" id="ARBA00022833"/>
    </source>
</evidence>
<evidence type="ECO:0000313" key="7">
    <source>
        <dbReference type="EMBL" id="KAF4209163.1"/>
    </source>
</evidence>
<keyword evidence="4" id="KW-0862">Zinc</keyword>
<dbReference type="InterPro" id="IPR050300">
    <property type="entry name" value="GDXG_lipolytic_enzyme"/>
</dbReference>
<reference evidence="7" key="2">
    <citation type="submission" date="2020-04" db="EMBL/GenBank/DDBJ databases">
        <authorList>
            <person name="Santos R.A.C."/>
            <person name="Steenwyk J.L."/>
            <person name="Rivero-Menendez O."/>
            <person name="Mead M.E."/>
            <person name="Silva L.P."/>
            <person name="Bastos R.W."/>
            <person name="Alastruey-Izquierdo A."/>
            <person name="Goldman G.H."/>
            <person name="Rokas A."/>
        </authorList>
    </citation>
    <scope>NUCLEOTIDE SEQUENCE</scope>
    <source>
        <strain evidence="7">CNM-CM8927</strain>
    </source>
</reference>
<evidence type="ECO:0000259" key="6">
    <source>
        <dbReference type="PROSITE" id="PS50865"/>
    </source>
</evidence>
<keyword evidence="1" id="KW-0479">Metal-binding</keyword>
<evidence type="ECO:0000256" key="1">
    <source>
        <dbReference type="ARBA" id="ARBA00022723"/>
    </source>
</evidence>
<dbReference type="AlphaFoldDB" id="A0AAN6BTG4"/>
<reference evidence="7" key="1">
    <citation type="journal article" date="2020" name="bioRxiv">
        <title>Genomic and phenotypic heterogeneity of clinical isolates of the human pathogens Aspergillus fumigatus, Aspergillus lentulus and Aspergillus fumigatiaffinis.</title>
        <authorList>
            <person name="dos Santos R.A.C."/>
            <person name="Steenwyk J.L."/>
            <person name="Rivero-Menendez O."/>
            <person name="Mead M.E."/>
            <person name="Silva L.P."/>
            <person name="Bastos R.W."/>
            <person name="Alastruey-Izquierdo A."/>
            <person name="Goldman G.H."/>
            <person name="Rokas A."/>
        </authorList>
    </citation>
    <scope>NUCLEOTIDE SEQUENCE</scope>
    <source>
        <strain evidence="7">CNM-CM8927</strain>
    </source>
</reference>
<dbReference type="Gene3D" id="6.10.140.2220">
    <property type="match status" value="1"/>
</dbReference>
<dbReference type="EMBL" id="JAAAPU010000005">
    <property type="protein sequence ID" value="KAF4209163.1"/>
    <property type="molecule type" value="Genomic_DNA"/>
</dbReference>
<dbReference type="GO" id="GO:0016787">
    <property type="term" value="F:hydrolase activity"/>
    <property type="evidence" value="ECO:0007669"/>
    <property type="project" value="UniProtKB-KW"/>
</dbReference>
<comment type="caution">
    <text evidence="7">The sequence shown here is derived from an EMBL/GenBank/DDBJ whole genome shotgun (WGS) entry which is preliminary data.</text>
</comment>
<protein>
    <recommendedName>
        <fullName evidence="6">MYND-type domain-containing protein</fullName>
    </recommendedName>
</protein>
<dbReference type="SUPFAM" id="SSF53474">
    <property type="entry name" value="alpha/beta-Hydrolases"/>
    <property type="match status" value="1"/>
</dbReference>
<keyword evidence="3" id="KW-0378">Hydrolase</keyword>
<dbReference type="PROSITE" id="PS50865">
    <property type="entry name" value="ZF_MYND_2"/>
    <property type="match status" value="1"/>
</dbReference>
<evidence type="ECO:0000256" key="3">
    <source>
        <dbReference type="ARBA" id="ARBA00022801"/>
    </source>
</evidence>
<dbReference type="PANTHER" id="PTHR48081:SF31">
    <property type="entry name" value="STERYL ACETYL HYDROLASE MUG81-RELATED"/>
    <property type="match status" value="1"/>
</dbReference>
<accession>A0AAN6BTG4</accession>
<sequence>MATPELICANWDIANSECKKEGRYTCKNCHLVLYCGPVCQKLHWTQHKPECKSPLNKGTWQPAWLLENRKPSFIAEGLGQQFGMKKYLWGNIPASDILRLGSNEGEEYGGVIRILFAASGDLRNVVKTIAQLPSSYSYPLELTINDRDFEIVARNIILLLIALIVDQVDEAVDCIIHLWYSAFVHESHADLLRHRIRPLVEDVCNKIKDKKPGSLLGKTWTFGRHSLRVVLERSSWDRLLSLVDPPAGLTADRARELRAAITLAESRKDYRDRFMYCQSPSHRIAFQKFREDGLLLPFGSSRHESRIPNPTLFHTANAWPMNDSADPLHGWPLDEVAATSTGPATADIYGKLFFYIRRMLRSFLGRLPSLRLSFKLFQLDAACLPDHLENDSFSRIEVSNISDSGWLGIHTTLSLMVPLLQTPQENPHATVITLFMNAVEETLTDQDKMQDLTTYSPTTKRLLKYLPLKRRPTSAYDPELVKFNLGRELVKTYDDIFNRYSEKFKFREFADLLGAAMKETHTIIDKWPYRLKLRPGQPGAQEEFDRCIGGGMSGKERYVEWKRVHMVAEAIYAAATGFFRGPSGADTYHHHLIQAVVKKVILREDSVRCNSSEYNEDQKVYILTEDRYLFKPSDQLYLHYCQKNGLQPHFVSNSRGLKGFWIGSPSAEYIFINFHGGGFAMDATAPYLDFWPRMQKTLANAGIETAWFHCTYTLTPHAAYPTQFQKAVEALRYILEDVGRSPSQILLFGDSAGANLCLAVLSHLTHPSEDVPELVINEPINGAILMSPWVSFHHNWPSVEASEHRDVDAKEVTTKWSRAYLNGRPSNNYIEATEAPDWWWDNIKVQQTLVLAGGDEALLDPIKAWVGKFKKSNPDTTLVIGERECHVAPLVWPMFGDYHETQQEQA</sequence>
<dbReference type="InterPro" id="IPR002893">
    <property type="entry name" value="Znf_MYND"/>
</dbReference>
<name>A0AAN6BTG4_ASPLE</name>
<dbReference type="Pfam" id="PF07859">
    <property type="entry name" value="Abhydrolase_3"/>
    <property type="match status" value="1"/>
</dbReference>